<evidence type="ECO:0000259" key="2">
    <source>
        <dbReference type="Pfam" id="PF13548"/>
    </source>
</evidence>
<keyword evidence="1" id="KW-1133">Transmembrane helix</keyword>
<feature type="domain" description="DUF4126" evidence="2">
    <location>
        <begin position="5"/>
        <end position="186"/>
    </location>
</feature>
<reference evidence="3 4" key="1">
    <citation type="submission" date="2020-08" db="EMBL/GenBank/DDBJ databases">
        <title>Sequencing the genomes of 1000 actinobacteria strains.</title>
        <authorList>
            <person name="Klenk H.-P."/>
        </authorList>
    </citation>
    <scope>NUCLEOTIDE SEQUENCE [LARGE SCALE GENOMIC DNA]</scope>
    <source>
        <strain evidence="3 4">DSM 17945</strain>
    </source>
</reference>
<dbReference type="EMBL" id="JACHMW010000001">
    <property type="protein sequence ID" value="MBB5849067.1"/>
    <property type="molecule type" value="Genomic_DNA"/>
</dbReference>
<protein>
    <recommendedName>
        <fullName evidence="2">DUF4126 domain-containing protein</fullName>
    </recommendedName>
</protein>
<feature type="transmembrane region" description="Helical" evidence="1">
    <location>
        <begin position="6"/>
        <end position="28"/>
    </location>
</feature>
<keyword evidence="1" id="KW-0812">Transmembrane</keyword>
<feature type="transmembrane region" description="Helical" evidence="1">
    <location>
        <begin position="157"/>
        <end position="184"/>
    </location>
</feature>
<keyword evidence="4" id="KW-1185">Reference proteome</keyword>
<accession>A0A7W9JJJ1</accession>
<proteinExistence type="predicted"/>
<dbReference type="Proteomes" id="UP000567246">
    <property type="component" value="Unassembled WGS sequence"/>
</dbReference>
<organism evidence="3 4">
    <name type="scientific">Micrococcus endophyticus</name>
    <dbReference type="NCBI Taxonomy" id="455343"/>
    <lineage>
        <taxon>Bacteria</taxon>
        <taxon>Bacillati</taxon>
        <taxon>Actinomycetota</taxon>
        <taxon>Actinomycetes</taxon>
        <taxon>Micrococcales</taxon>
        <taxon>Micrococcaceae</taxon>
        <taxon>Micrococcus</taxon>
    </lineage>
</organism>
<dbReference type="Pfam" id="PF13548">
    <property type="entry name" value="DUF4126"/>
    <property type="match status" value="1"/>
</dbReference>
<dbReference type="AlphaFoldDB" id="A0A7W9JJJ1"/>
<name>A0A7W9JJJ1_9MICC</name>
<sequence length="208" mass="21001">MLEFLTGTGLATSAGLNAYIPMLALGLLDRFTGLVDLPAGWTWLSADASLWILGVLLLLEVVADKFPGVDAVNDAVQTVVRPAAGGIVFASGVGTETTAVHDPGTLFGGSGWVPVLIGAGIALAVHLAKAGTRVGANTVTVGTAAPVLSAAEDVSAVGLVAAALFLPVLVAVLVVAVVVGLWLLARRFRARRTRGRADAAPGGSEWTA</sequence>
<keyword evidence="1" id="KW-0472">Membrane</keyword>
<dbReference type="RefSeq" id="WP_184172446.1">
    <property type="nucleotide sequence ID" value="NZ_BAABAG010000013.1"/>
</dbReference>
<evidence type="ECO:0000256" key="1">
    <source>
        <dbReference type="SAM" id="Phobius"/>
    </source>
</evidence>
<gene>
    <name evidence="3" type="ORF">HDA33_001631</name>
</gene>
<feature type="transmembrane region" description="Helical" evidence="1">
    <location>
        <begin position="40"/>
        <end position="59"/>
    </location>
</feature>
<evidence type="ECO:0000313" key="3">
    <source>
        <dbReference type="EMBL" id="MBB5849067.1"/>
    </source>
</evidence>
<evidence type="ECO:0000313" key="4">
    <source>
        <dbReference type="Proteomes" id="UP000567246"/>
    </source>
</evidence>
<feature type="transmembrane region" description="Helical" evidence="1">
    <location>
        <begin position="106"/>
        <end position="127"/>
    </location>
</feature>
<dbReference type="InterPro" id="IPR025196">
    <property type="entry name" value="DUF4126"/>
</dbReference>
<comment type="caution">
    <text evidence="3">The sequence shown here is derived from an EMBL/GenBank/DDBJ whole genome shotgun (WGS) entry which is preliminary data.</text>
</comment>